<name>A0ABT6B563_9BURK</name>
<gene>
    <name evidence="1" type="ORF">P3W85_44600</name>
</gene>
<accession>A0ABT6B563</accession>
<evidence type="ECO:0000313" key="2">
    <source>
        <dbReference type="Proteomes" id="UP001216674"/>
    </source>
</evidence>
<proteinExistence type="predicted"/>
<dbReference type="RefSeq" id="WP_017230432.1">
    <property type="nucleotide sequence ID" value="NZ_JARJLM010000720.1"/>
</dbReference>
<organism evidence="1 2">
    <name type="scientific">Cupriavidus basilensis</name>
    <dbReference type="NCBI Taxonomy" id="68895"/>
    <lineage>
        <taxon>Bacteria</taxon>
        <taxon>Pseudomonadati</taxon>
        <taxon>Pseudomonadota</taxon>
        <taxon>Betaproteobacteria</taxon>
        <taxon>Burkholderiales</taxon>
        <taxon>Burkholderiaceae</taxon>
        <taxon>Cupriavidus</taxon>
    </lineage>
</organism>
<keyword evidence="2" id="KW-1185">Reference proteome</keyword>
<sequence>MSVRLRCWSEDGEEIIDVPQSQLISQFAPHGTTPPPKQPVEAEDVSIKWTMPDDPDSFGDFA</sequence>
<dbReference type="Proteomes" id="UP001216674">
    <property type="component" value="Unassembled WGS sequence"/>
</dbReference>
<dbReference type="EMBL" id="JARJLM010000720">
    <property type="protein sequence ID" value="MDF3839958.1"/>
    <property type="molecule type" value="Genomic_DNA"/>
</dbReference>
<evidence type="ECO:0000313" key="1">
    <source>
        <dbReference type="EMBL" id="MDF3839958.1"/>
    </source>
</evidence>
<protein>
    <submittedName>
        <fullName evidence="1">Uncharacterized protein</fullName>
    </submittedName>
</protein>
<reference evidence="1 2" key="1">
    <citation type="submission" date="2023-03" db="EMBL/GenBank/DDBJ databases">
        <title>Draft assemblies of triclosan tolerant bacteria isolated from returned activated sludge.</title>
        <authorList>
            <person name="Van Hamelsveld S."/>
        </authorList>
    </citation>
    <scope>NUCLEOTIDE SEQUENCE [LARGE SCALE GENOMIC DNA]</scope>
    <source>
        <strain evidence="1 2">GW210010_S58</strain>
    </source>
</reference>
<comment type="caution">
    <text evidence="1">The sequence shown here is derived from an EMBL/GenBank/DDBJ whole genome shotgun (WGS) entry which is preliminary data.</text>
</comment>